<dbReference type="Gene3D" id="1.10.3380.10">
    <property type="entry name" value="Sec63 N-terminal domain-like domain"/>
    <property type="match status" value="1"/>
</dbReference>
<dbReference type="PROSITE" id="PS51194">
    <property type="entry name" value="HELICASE_CTER"/>
    <property type="match status" value="1"/>
</dbReference>
<dbReference type="OrthoDB" id="5575at2759"/>
<keyword evidence="11" id="KW-0469">Meiosis</keyword>
<evidence type="ECO:0000256" key="12">
    <source>
        <dbReference type="ARBA" id="ARBA00034617"/>
    </source>
</evidence>
<dbReference type="STRING" id="1036611.A0A1L9PMD2"/>
<feature type="compositionally biased region" description="Low complexity" evidence="15">
    <location>
        <begin position="1140"/>
        <end position="1150"/>
    </location>
</feature>
<evidence type="ECO:0000256" key="2">
    <source>
        <dbReference type="ARBA" id="ARBA00010140"/>
    </source>
</evidence>
<feature type="region of interest" description="Disordered" evidence="15">
    <location>
        <begin position="175"/>
        <end position="215"/>
    </location>
</feature>
<dbReference type="InterPro" id="IPR036390">
    <property type="entry name" value="WH_DNA-bd_sf"/>
</dbReference>
<feature type="region of interest" description="Disordered" evidence="15">
    <location>
        <begin position="1"/>
        <end position="82"/>
    </location>
</feature>
<keyword evidence="7" id="KW-0347">Helicase</keyword>
<dbReference type="FunFam" id="3.40.50.300:FF:001076">
    <property type="entry name" value="ATP-dependent DNA helicase MER3"/>
    <property type="match status" value="1"/>
</dbReference>
<evidence type="ECO:0000256" key="6">
    <source>
        <dbReference type="ARBA" id="ARBA00022801"/>
    </source>
</evidence>
<dbReference type="PANTHER" id="PTHR47835:SF3">
    <property type="entry name" value="HELICASE FOR MEIOSIS 1"/>
    <property type="match status" value="1"/>
</dbReference>
<dbReference type="InterPro" id="IPR057842">
    <property type="entry name" value="WH_MER3"/>
</dbReference>
<evidence type="ECO:0000256" key="4">
    <source>
        <dbReference type="ARBA" id="ARBA00022741"/>
    </source>
</evidence>
<comment type="catalytic activity">
    <reaction evidence="12">
        <text>Couples ATP hydrolysis with the unwinding of duplex DNA by translocating in the 3'-5' direction.</text>
        <dbReference type="EC" id="5.6.2.4"/>
    </reaction>
</comment>
<dbReference type="GO" id="GO:0007131">
    <property type="term" value="P:reciprocal meiotic recombination"/>
    <property type="evidence" value="ECO:0007669"/>
    <property type="project" value="UniProtKB-ARBA"/>
</dbReference>
<protein>
    <recommendedName>
        <fullName evidence="13">DNA 3'-5' helicase</fullName>
        <ecNumber evidence="13">5.6.2.4</ecNumber>
    </recommendedName>
</protein>
<dbReference type="InterPro" id="IPR014001">
    <property type="entry name" value="Helicase_ATP-bd"/>
</dbReference>
<dbReference type="SMART" id="SM00490">
    <property type="entry name" value="HELICc"/>
    <property type="match status" value="1"/>
</dbReference>
<dbReference type="Pfam" id="PF00271">
    <property type="entry name" value="Helicase_C"/>
    <property type="match status" value="1"/>
</dbReference>
<keyword evidence="19" id="KW-1185">Reference proteome</keyword>
<evidence type="ECO:0000313" key="18">
    <source>
        <dbReference type="EMBL" id="OJJ02661.1"/>
    </source>
</evidence>
<dbReference type="FunFam" id="3.40.50.300:FF:000950">
    <property type="entry name" value="probable ATP-dependent DNA helicase HFM1"/>
    <property type="match status" value="1"/>
</dbReference>
<feature type="compositionally biased region" description="Basic and acidic residues" evidence="15">
    <location>
        <begin position="1370"/>
        <end position="1381"/>
    </location>
</feature>
<evidence type="ECO:0000256" key="3">
    <source>
        <dbReference type="ARBA" id="ARBA00022723"/>
    </source>
</evidence>
<evidence type="ECO:0000256" key="7">
    <source>
        <dbReference type="ARBA" id="ARBA00022806"/>
    </source>
</evidence>
<organism evidence="18 19">
    <name type="scientific">Aspergillus versicolor CBS 583.65</name>
    <dbReference type="NCBI Taxonomy" id="1036611"/>
    <lineage>
        <taxon>Eukaryota</taxon>
        <taxon>Fungi</taxon>
        <taxon>Dikarya</taxon>
        <taxon>Ascomycota</taxon>
        <taxon>Pezizomycotina</taxon>
        <taxon>Eurotiomycetes</taxon>
        <taxon>Eurotiomycetidae</taxon>
        <taxon>Eurotiales</taxon>
        <taxon>Aspergillaceae</taxon>
        <taxon>Aspergillus</taxon>
        <taxon>Aspergillus subgen. Nidulantes</taxon>
    </lineage>
</organism>
<dbReference type="GO" id="GO:0016787">
    <property type="term" value="F:hydrolase activity"/>
    <property type="evidence" value="ECO:0007669"/>
    <property type="project" value="UniProtKB-KW"/>
</dbReference>
<keyword evidence="9" id="KW-0067">ATP-binding</keyword>
<evidence type="ECO:0000256" key="13">
    <source>
        <dbReference type="ARBA" id="ARBA00034808"/>
    </source>
</evidence>
<dbReference type="InterPro" id="IPR004179">
    <property type="entry name" value="Sec63-dom"/>
</dbReference>
<dbReference type="InterPro" id="IPR052247">
    <property type="entry name" value="Meiotic_Crossover_Helicase"/>
</dbReference>
<evidence type="ECO:0000256" key="15">
    <source>
        <dbReference type="SAM" id="MobiDB-lite"/>
    </source>
</evidence>
<evidence type="ECO:0000256" key="9">
    <source>
        <dbReference type="ARBA" id="ARBA00022840"/>
    </source>
</evidence>
<feature type="compositionally biased region" description="Polar residues" evidence="15">
    <location>
        <begin position="1230"/>
        <end position="1257"/>
    </location>
</feature>
<dbReference type="SMART" id="SM00487">
    <property type="entry name" value="DEXDc"/>
    <property type="match status" value="1"/>
</dbReference>
<dbReference type="RefSeq" id="XP_040668423.1">
    <property type="nucleotide sequence ID" value="XM_040815628.1"/>
</dbReference>
<dbReference type="Gene3D" id="1.10.10.10">
    <property type="entry name" value="Winged helix-like DNA-binding domain superfamily/Winged helix DNA-binding domain"/>
    <property type="match status" value="1"/>
</dbReference>
<comment type="catalytic activity">
    <reaction evidence="14">
        <text>ATP + H2O = ADP + phosphate + H(+)</text>
        <dbReference type="Rhea" id="RHEA:13065"/>
        <dbReference type="ChEBI" id="CHEBI:15377"/>
        <dbReference type="ChEBI" id="CHEBI:15378"/>
        <dbReference type="ChEBI" id="CHEBI:30616"/>
        <dbReference type="ChEBI" id="CHEBI:43474"/>
        <dbReference type="ChEBI" id="CHEBI:456216"/>
        <dbReference type="EC" id="5.6.2.4"/>
    </reaction>
</comment>
<dbReference type="GO" id="GO:0043138">
    <property type="term" value="F:3'-5' DNA helicase activity"/>
    <property type="evidence" value="ECO:0007669"/>
    <property type="project" value="UniProtKB-EC"/>
</dbReference>
<feature type="region of interest" description="Disordered" evidence="15">
    <location>
        <begin position="1216"/>
        <end position="1265"/>
    </location>
</feature>
<proteinExistence type="inferred from homology"/>
<dbReference type="GO" id="GO:0003676">
    <property type="term" value="F:nucleic acid binding"/>
    <property type="evidence" value="ECO:0007669"/>
    <property type="project" value="InterPro"/>
</dbReference>
<feature type="domain" description="Helicase C-terminal" evidence="17">
    <location>
        <begin position="474"/>
        <end position="662"/>
    </location>
</feature>
<dbReference type="SMART" id="SM00973">
    <property type="entry name" value="Sec63"/>
    <property type="match status" value="1"/>
</dbReference>
<dbReference type="EC" id="5.6.2.4" evidence="13"/>
<dbReference type="PANTHER" id="PTHR47835">
    <property type="entry name" value="HFM1, ATP DEPENDENT DNA HELICASE HOMOLOG"/>
    <property type="match status" value="1"/>
</dbReference>
<gene>
    <name evidence="18" type="ORF">ASPVEDRAFT_62637</name>
</gene>
<dbReference type="GO" id="GO:0005524">
    <property type="term" value="F:ATP binding"/>
    <property type="evidence" value="ECO:0007669"/>
    <property type="project" value="UniProtKB-KW"/>
</dbReference>
<reference evidence="19" key="1">
    <citation type="journal article" date="2017" name="Genome Biol.">
        <title>Comparative genomics reveals high biological diversity and specific adaptations in the industrially and medically important fungal genus Aspergillus.</title>
        <authorList>
            <person name="de Vries R.P."/>
            <person name="Riley R."/>
            <person name="Wiebenga A."/>
            <person name="Aguilar-Osorio G."/>
            <person name="Amillis S."/>
            <person name="Uchima C.A."/>
            <person name="Anderluh G."/>
            <person name="Asadollahi M."/>
            <person name="Askin M."/>
            <person name="Barry K."/>
            <person name="Battaglia E."/>
            <person name="Bayram O."/>
            <person name="Benocci T."/>
            <person name="Braus-Stromeyer S.A."/>
            <person name="Caldana C."/>
            <person name="Canovas D."/>
            <person name="Cerqueira G.C."/>
            <person name="Chen F."/>
            <person name="Chen W."/>
            <person name="Choi C."/>
            <person name="Clum A."/>
            <person name="Dos Santos R.A."/>
            <person name="Damasio A.R."/>
            <person name="Diallinas G."/>
            <person name="Emri T."/>
            <person name="Fekete E."/>
            <person name="Flipphi M."/>
            <person name="Freyberg S."/>
            <person name="Gallo A."/>
            <person name="Gournas C."/>
            <person name="Habgood R."/>
            <person name="Hainaut M."/>
            <person name="Harispe M.L."/>
            <person name="Henrissat B."/>
            <person name="Hilden K.S."/>
            <person name="Hope R."/>
            <person name="Hossain A."/>
            <person name="Karabika E."/>
            <person name="Karaffa L."/>
            <person name="Karanyi Z."/>
            <person name="Krasevec N."/>
            <person name="Kuo A."/>
            <person name="Kusch H."/>
            <person name="LaButti K."/>
            <person name="Lagendijk E.L."/>
            <person name="Lapidus A."/>
            <person name="Levasseur A."/>
            <person name="Lindquist E."/>
            <person name="Lipzen A."/>
            <person name="Logrieco A.F."/>
            <person name="MacCabe A."/>
            <person name="Maekelae M.R."/>
            <person name="Malavazi I."/>
            <person name="Melin P."/>
            <person name="Meyer V."/>
            <person name="Mielnichuk N."/>
            <person name="Miskei M."/>
            <person name="Molnar A.P."/>
            <person name="Mule G."/>
            <person name="Ngan C.Y."/>
            <person name="Orejas M."/>
            <person name="Orosz E."/>
            <person name="Ouedraogo J.P."/>
            <person name="Overkamp K.M."/>
            <person name="Park H.-S."/>
            <person name="Perrone G."/>
            <person name="Piumi F."/>
            <person name="Punt P.J."/>
            <person name="Ram A.F."/>
            <person name="Ramon A."/>
            <person name="Rauscher S."/>
            <person name="Record E."/>
            <person name="Riano-Pachon D.M."/>
            <person name="Robert V."/>
            <person name="Roehrig J."/>
            <person name="Ruller R."/>
            <person name="Salamov A."/>
            <person name="Salih N.S."/>
            <person name="Samson R.A."/>
            <person name="Sandor E."/>
            <person name="Sanguinetti M."/>
            <person name="Schuetze T."/>
            <person name="Sepcic K."/>
            <person name="Shelest E."/>
            <person name="Sherlock G."/>
            <person name="Sophianopoulou V."/>
            <person name="Squina F.M."/>
            <person name="Sun H."/>
            <person name="Susca A."/>
            <person name="Todd R.B."/>
            <person name="Tsang A."/>
            <person name="Unkles S.E."/>
            <person name="van de Wiele N."/>
            <person name="van Rossen-Uffink D."/>
            <person name="Oliveira J.V."/>
            <person name="Vesth T.C."/>
            <person name="Visser J."/>
            <person name="Yu J.-H."/>
            <person name="Zhou M."/>
            <person name="Andersen M.R."/>
            <person name="Archer D.B."/>
            <person name="Baker S.E."/>
            <person name="Benoit I."/>
            <person name="Brakhage A.A."/>
            <person name="Braus G.H."/>
            <person name="Fischer R."/>
            <person name="Frisvad J.C."/>
            <person name="Goldman G.H."/>
            <person name="Houbraken J."/>
            <person name="Oakley B."/>
            <person name="Pocsi I."/>
            <person name="Scazzocchio C."/>
            <person name="Seiboth B."/>
            <person name="vanKuyk P.A."/>
            <person name="Wortman J."/>
            <person name="Dyer P.S."/>
            <person name="Grigoriev I.V."/>
        </authorList>
    </citation>
    <scope>NUCLEOTIDE SEQUENCE [LARGE SCALE GENOMIC DNA]</scope>
    <source>
        <strain evidence="19">CBS 583.65</strain>
    </source>
</reference>
<sequence>MRRIINKPFSIPRQGTSTGQSWRRRAEAEGPLQFPPSAQPASNSLIDEKLIEGSQVSPSSSSFSRKPYTQENGTVSYQPRSSMVTSIQPDEVFEDEDVQLDAFDLELLAQSDGKANNYQQPLISSYHRQVDPVKQVSRFFNGPQITPHRSIPSSSSDIDTREVSSPLARIQNERTAGVFRNHDRDLGGTLPQPHSLGVDERHPEPSTDFLTSHHGPNNPFQDIPVSVRGIVLLSVRELPDNYRSMFHFPVFNAVQSKCFQAIYKSDDNVVLAAPTGSGKTVVMELAICRLLNTLKDEQFKLVYQAPTKSLCSERFRDWSRKFQLLGLQCAELTGDTDHLQLKNVQNSQIIITTPEKWDSMTRKWKDHARLMQLVKLFLIDEVHTLKESRGATLEAVVSRMKTIGSNVRFVALSATIPNSEDIATWLGRNATSQHVPAHREHFGEEFRPVKLKKFVYGYQSHGNDFAFDKLLNSKLADIIATHSAKKPIMIFCCTRNSAVTTAKELARLWSTSNYPARLWKGPSRPIAVCNTDLKTTTAAGVAFHHAGLEPADRHQVENGYIDGKINIICCTSTLAVGVNLPCHLVIIKNTVGWQDGRCQEYSDLEVMQMLGRAGRPQFDDTATAVILTRKEIVHHYEKLVSGSESLESCLHLNLIDHLNAEIGLGNITSLDSATTWLASTFLFVRLRRNPTHYKLKEGANRDDENEMLRQICEKDIKLLQECDLVTSNTLKSTPFGDAMARYYIRFETMKTLLALKPQSGVAEILAAISQAEEFRDVRLKAGEKSVYKEINRSSDLTYPINVDIALPAHKISLLIQSELGAVEFPNNEQFQKHKFTFQQDKGFVFSHVNRLIRCVIDCQVHLGDSVALRNALELARSLAAKVWDSSPLQMKQIEQVGVVAVRKLVAAGIDSIEALEDTEPHCIDMALSKNPPFGVKLRARLAEFPKLRVSVKMMGKDVKPGRLVTVRFKAEIAFMNDKCPSVFQRRPVYICFIAETSDGRLVDFRRLSATKLQKNHEISLSGELKQHDQYIICHVMCDEIAGTSRCATLKPDLPKSWFPKQPECERGAQQAPDNGEAPAREPCNNQLSNKLKRFDTDDLLFGEWLGSEILDDWNDEEAEPLPSLPSKTTVYQKAASQSEATKSSAAVKASVSLGREPGRLDNGKWECNHKCKDKTSCKHYCCREGLSNPPKATSKKSDGAYHDAAGSNQLTLSASISKSDAKPAKHQKNTKNSEQSSQLKTPSTDNPISLIADSSSDYGDESFNDLPSPSEFFGSVINSLDRNSQKAPGISKTSQNPLELADDWMDADEVLFTGQAALVESSSTNDGFAKTCLVDLVSPEPQKLCSMPPQSDGLGGQKRKLTDRSNIASDDSKRARYREGPDNININSPDRKGQEIGEENEDKTSQMHGVPVVPSIPLGWEGIDPALLDDFKDIIDFF</sequence>
<comment type="cofactor">
    <cofactor evidence="1">
        <name>Zn(2+)</name>
        <dbReference type="ChEBI" id="CHEBI:29105"/>
    </cofactor>
</comment>
<accession>A0A1L9PMD2</accession>
<feature type="region of interest" description="Disordered" evidence="15">
    <location>
        <begin position="1116"/>
        <end position="1150"/>
    </location>
</feature>
<keyword evidence="5" id="KW-0863">Zinc-finger</keyword>
<name>A0A1L9PMD2_ASPVE</name>
<evidence type="ECO:0000259" key="16">
    <source>
        <dbReference type="PROSITE" id="PS51192"/>
    </source>
</evidence>
<dbReference type="GO" id="GO:0008270">
    <property type="term" value="F:zinc ion binding"/>
    <property type="evidence" value="ECO:0007669"/>
    <property type="project" value="UniProtKB-KW"/>
</dbReference>
<dbReference type="Pfam" id="PF02889">
    <property type="entry name" value="Sec63"/>
    <property type="match status" value="1"/>
</dbReference>
<dbReference type="InterPro" id="IPR011545">
    <property type="entry name" value="DEAD/DEAH_box_helicase_dom"/>
</dbReference>
<evidence type="ECO:0000256" key="10">
    <source>
        <dbReference type="ARBA" id="ARBA00023235"/>
    </source>
</evidence>
<dbReference type="InterPro" id="IPR036388">
    <property type="entry name" value="WH-like_DNA-bd_sf"/>
</dbReference>
<dbReference type="Gene3D" id="3.40.50.300">
    <property type="entry name" value="P-loop containing nucleotide triphosphate hydrolases"/>
    <property type="match status" value="2"/>
</dbReference>
<dbReference type="SUPFAM" id="SSF46785">
    <property type="entry name" value="Winged helix' DNA-binding domain"/>
    <property type="match status" value="1"/>
</dbReference>
<evidence type="ECO:0000259" key="17">
    <source>
        <dbReference type="PROSITE" id="PS51194"/>
    </source>
</evidence>
<dbReference type="EMBL" id="KV878129">
    <property type="protein sequence ID" value="OJJ02661.1"/>
    <property type="molecule type" value="Genomic_DNA"/>
</dbReference>
<evidence type="ECO:0000256" key="5">
    <source>
        <dbReference type="ARBA" id="ARBA00022771"/>
    </source>
</evidence>
<evidence type="ECO:0000256" key="1">
    <source>
        <dbReference type="ARBA" id="ARBA00001947"/>
    </source>
</evidence>
<dbReference type="FunFam" id="1.10.3380.10:FF:000012">
    <property type="entry name" value="DEAD/DEAH box DNA helicase"/>
    <property type="match status" value="1"/>
</dbReference>
<feature type="region of interest" description="Disordered" evidence="15">
    <location>
        <begin position="1343"/>
        <end position="1409"/>
    </location>
</feature>
<keyword evidence="10" id="KW-0413">Isomerase</keyword>
<evidence type="ECO:0000256" key="14">
    <source>
        <dbReference type="ARBA" id="ARBA00048988"/>
    </source>
</evidence>
<dbReference type="FunFam" id="1.10.10.10:FF:000012">
    <property type="entry name" value="U5 small nuclear ribonucleoprotein helicase"/>
    <property type="match status" value="1"/>
</dbReference>
<dbReference type="SUPFAM" id="SSF158702">
    <property type="entry name" value="Sec63 N-terminal domain-like"/>
    <property type="match status" value="1"/>
</dbReference>
<dbReference type="InterPro" id="IPR027417">
    <property type="entry name" value="P-loop_NTPase"/>
</dbReference>
<feature type="compositionally biased region" description="Low complexity" evidence="15">
    <location>
        <begin position="54"/>
        <end position="64"/>
    </location>
</feature>
<keyword evidence="6" id="KW-0378">Hydrolase</keyword>
<dbReference type="InterPro" id="IPR001650">
    <property type="entry name" value="Helicase_C-like"/>
</dbReference>
<evidence type="ECO:0000256" key="11">
    <source>
        <dbReference type="ARBA" id="ARBA00023254"/>
    </source>
</evidence>
<feature type="compositionally biased region" description="Polar residues" evidence="15">
    <location>
        <begin position="1125"/>
        <end position="1139"/>
    </location>
</feature>
<dbReference type="Pfam" id="PF23445">
    <property type="entry name" value="WHD_SNRNP200"/>
    <property type="match status" value="1"/>
</dbReference>
<feature type="compositionally biased region" description="Polar residues" evidence="15">
    <location>
        <begin position="67"/>
        <end position="82"/>
    </location>
</feature>
<keyword evidence="3" id="KW-0479">Metal-binding</keyword>
<feature type="domain" description="Helicase ATP-binding" evidence="16">
    <location>
        <begin position="260"/>
        <end position="434"/>
    </location>
</feature>
<dbReference type="CDD" id="cd18795">
    <property type="entry name" value="SF2_C_Ski2"/>
    <property type="match status" value="1"/>
</dbReference>
<keyword evidence="4" id="KW-0547">Nucleotide-binding</keyword>
<dbReference type="Proteomes" id="UP000184073">
    <property type="component" value="Unassembled WGS sequence"/>
</dbReference>
<comment type="similarity">
    <text evidence="2">Belongs to the helicase family. SKI2 subfamily.</text>
</comment>
<evidence type="ECO:0000313" key="19">
    <source>
        <dbReference type="Proteomes" id="UP000184073"/>
    </source>
</evidence>
<dbReference type="Pfam" id="PF00270">
    <property type="entry name" value="DEAD"/>
    <property type="match status" value="1"/>
</dbReference>
<dbReference type="VEuPathDB" id="FungiDB:ASPVEDRAFT_62637"/>
<dbReference type="SUPFAM" id="SSF52540">
    <property type="entry name" value="P-loop containing nucleoside triphosphate hydrolases"/>
    <property type="match status" value="1"/>
</dbReference>
<evidence type="ECO:0000256" key="8">
    <source>
        <dbReference type="ARBA" id="ARBA00022833"/>
    </source>
</evidence>
<keyword evidence="8" id="KW-0862">Zinc</keyword>
<dbReference type="PROSITE" id="PS51192">
    <property type="entry name" value="HELICASE_ATP_BIND_1"/>
    <property type="match status" value="1"/>
</dbReference>
<dbReference type="GeneID" id="63731139"/>
<feature type="region of interest" description="Disordered" evidence="15">
    <location>
        <begin position="1059"/>
        <end position="1084"/>
    </location>
</feature>